<feature type="transmembrane region" description="Helical" evidence="1">
    <location>
        <begin position="123"/>
        <end position="145"/>
    </location>
</feature>
<dbReference type="CDD" id="cd03012">
    <property type="entry name" value="TlpA_like_DipZ_like"/>
    <property type="match status" value="1"/>
</dbReference>
<feature type="transmembrane region" description="Helical" evidence="1">
    <location>
        <begin position="70"/>
        <end position="87"/>
    </location>
</feature>
<dbReference type="PANTHER" id="PTHR42852:SF13">
    <property type="entry name" value="PROTEIN DIPZ"/>
    <property type="match status" value="1"/>
</dbReference>
<protein>
    <submittedName>
        <fullName evidence="3">Cytochrome c biogenesis protein CcdA</fullName>
    </submittedName>
</protein>
<reference evidence="4" key="1">
    <citation type="submission" date="2016-08" db="EMBL/GenBank/DDBJ databases">
        <authorList>
            <person name="Varghese N."/>
            <person name="Submissions Spin"/>
        </authorList>
    </citation>
    <scope>NUCLEOTIDE SEQUENCE [LARGE SCALE GENOMIC DNA]</scope>
    <source>
        <strain evidence="4">HAMBI 2975</strain>
    </source>
</reference>
<dbReference type="InterPro" id="IPR013766">
    <property type="entry name" value="Thioredoxin_domain"/>
</dbReference>
<feature type="transmembrane region" description="Helical" evidence="1">
    <location>
        <begin position="6"/>
        <end position="28"/>
    </location>
</feature>
<accession>A0A1C3U752</accession>
<dbReference type="EMBL" id="FMAG01000001">
    <property type="protein sequence ID" value="SCB11302.1"/>
    <property type="molecule type" value="Genomic_DNA"/>
</dbReference>
<keyword evidence="1" id="KW-0812">Transmembrane</keyword>
<proteinExistence type="predicted"/>
<feature type="transmembrane region" description="Helical" evidence="1">
    <location>
        <begin position="40"/>
        <end position="64"/>
    </location>
</feature>
<dbReference type="OrthoDB" id="9811352at2"/>
<dbReference type="STRING" id="410764.GA0061103_1644"/>
<keyword evidence="4" id="KW-1185">Reference proteome</keyword>
<dbReference type="AlphaFoldDB" id="A0A1C3U752"/>
<dbReference type="Proteomes" id="UP000199101">
    <property type="component" value="Unassembled WGS sequence"/>
</dbReference>
<dbReference type="InterPro" id="IPR013740">
    <property type="entry name" value="Redoxin"/>
</dbReference>
<dbReference type="InterPro" id="IPR041017">
    <property type="entry name" value="Thioredoxin_10"/>
</dbReference>
<dbReference type="SUPFAM" id="SSF52833">
    <property type="entry name" value="Thioredoxin-like"/>
    <property type="match status" value="1"/>
</dbReference>
<evidence type="ECO:0000313" key="4">
    <source>
        <dbReference type="Proteomes" id="UP000199101"/>
    </source>
</evidence>
<dbReference type="RefSeq" id="WP_092706960.1">
    <property type="nucleotide sequence ID" value="NZ_FMAG01000001.1"/>
</dbReference>
<sequence>MTLLIIAYLGGALTILSPCILPILPFVFARAGQPFVRSTLPMLAGMALTFAFVATLASVGGAWAIRANEYGRLAAIVLLGLFGLSLISPRIASALSRPAVNLGNNLLNAAGAQGATSSVKSSFVLGIATGLLWAPCAGPILGLVLTGAALKGANLQTTFLLLAYGAGAATSLAVALLAGGKIFARMKQSLGVSERIRQFAGATVLAGVAAIALGLDTGLLARLSYASTGSFEQALLERLHSKTETPATEVASNTAMKVATDAARPFHSDLPVEGAAPSLDGAVTWLNSEPLTTAQLRGKVVLVDFWTYSCINCIRTIPYVRAWAEKYKDRGLVVIGVHAPEFAFEKNVDNVKKAIADFKIGYPVAIDNDYRIWRAFENNYWPAHYLIDAKGQIRYQHFGEGNYRQTEQAIQDLLREAGSDMAQSGPVVPDAKGAEASPDLGHIRSGETYVGYSQATGFVSPEGLKADTTADYSVANPGLNQWGLAGTWTVGSEQASLNKAGGGISYRFSARDLHLVLGPSTDGKPIRFQVTVDGKPPGADHGSDIDADGNGTVTATKLYQLVRQSGDVSARNFDIRFLDPGVQAYAFTFG</sequence>
<dbReference type="PROSITE" id="PS51352">
    <property type="entry name" value="THIOREDOXIN_2"/>
    <property type="match status" value="1"/>
</dbReference>
<evidence type="ECO:0000313" key="3">
    <source>
        <dbReference type="EMBL" id="SCB11302.1"/>
    </source>
</evidence>
<keyword evidence="1" id="KW-1133">Transmembrane helix</keyword>
<dbReference type="InterPro" id="IPR050553">
    <property type="entry name" value="Thioredoxin_ResA/DsbE_sf"/>
</dbReference>
<organism evidence="3 4">
    <name type="scientific">Rhizobium multihospitium</name>
    <dbReference type="NCBI Taxonomy" id="410764"/>
    <lineage>
        <taxon>Bacteria</taxon>
        <taxon>Pseudomonadati</taxon>
        <taxon>Pseudomonadota</taxon>
        <taxon>Alphaproteobacteria</taxon>
        <taxon>Hyphomicrobiales</taxon>
        <taxon>Rhizobiaceae</taxon>
        <taxon>Rhizobium/Agrobacterium group</taxon>
        <taxon>Rhizobium</taxon>
    </lineage>
</organism>
<dbReference type="Gene3D" id="2.60.120.260">
    <property type="entry name" value="Galactose-binding domain-like"/>
    <property type="match status" value="1"/>
</dbReference>
<dbReference type="PANTHER" id="PTHR42852">
    <property type="entry name" value="THIOL:DISULFIDE INTERCHANGE PROTEIN DSBE"/>
    <property type="match status" value="1"/>
</dbReference>
<dbReference type="GO" id="GO:0016491">
    <property type="term" value="F:oxidoreductase activity"/>
    <property type="evidence" value="ECO:0007669"/>
    <property type="project" value="InterPro"/>
</dbReference>
<evidence type="ECO:0000256" key="1">
    <source>
        <dbReference type="SAM" id="Phobius"/>
    </source>
</evidence>
<feature type="domain" description="Thioredoxin" evidence="2">
    <location>
        <begin position="270"/>
        <end position="415"/>
    </location>
</feature>
<feature type="transmembrane region" description="Helical" evidence="1">
    <location>
        <begin position="157"/>
        <end position="178"/>
    </location>
</feature>
<dbReference type="InterPro" id="IPR036249">
    <property type="entry name" value="Thioredoxin-like_sf"/>
</dbReference>
<keyword evidence="1" id="KW-0472">Membrane</keyword>
<evidence type="ECO:0000259" key="2">
    <source>
        <dbReference type="PROSITE" id="PS51352"/>
    </source>
</evidence>
<name>A0A1C3U752_9HYPH</name>
<dbReference type="Pfam" id="PF08534">
    <property type="entry name" value="Redoxin"/>
    <property type="match status" value="1"/>
</dbReference>
<gene>
    <name evidence="3" type="ORF">GA0061103_1644</name>
</gene>
<dbReference type="Pfam" id="PF17991">
    <property type="entry name" value="Thioredoxin_10"/>
    <property type="match status" value="1"/>
</dbReference>
<dbReference type="Gene3D" id="3.40.30.10">
    <property type="entry name" value="Glutaredoxin"/>
    <property type="match status" value="1"/>
</dbReference>